<dbReference type="RefSeq" id="WP_086033211.1">
    <property type="nucleotide sequence ID" value="NZ_MDSU01000008.1"/>
</dbReference>
<dbReference type="Gene3D" id="1.10.1220.10">
    <property type="entry name" value="Met repressor-like"/>
    <property type="match status" value="1"/>
</dbReference>
<organism evidence="1 2">
    <name type="scientific">Desulfurella amilsii</name>
    <dbReference type="NCBI Taxonomy" id="1562698"/>
    <lineage>
        <taxon>Bacteria</taxon>
        <taxon>Pseudomonadati</taxon>
        <taxon>Campylobacterota</taxon>
        <taxon>Desulfurellia</taxon>
        <taxon>Desulfurellales</taxon>
        <taxon>Desulfurellaceae</taxon>
        <taxon>Desulfurella</taxon>
    </lineage>
</organism>
<accession>A0A1X4XZ01</accession>
<proteinExistence type="predicted"/>
<evidence type="ECO:0000313" key="2">
    <source>
        <dbReference type="Proteomes" id="UP000194141"/>
    </source>
</evidence>
<sequence length="61" mass="6966">MGKKETLTITVSEQLKKKVKVFVAEHSTTINKIASDFLECYLDHYKEFGKLCQKGGDDEKN</sequence>
<evidence type="ECO:0008006" key="3">
    <source>
        <dbReference type="Google" id="ProtNLM"/>
    </source>
</evidence>
<keyword evidence="2" id="KW-1185">Reference proteome</keyword>
<protein>
    <recommendedName>
        <fullName evidence="3">CopG family transcriptional regulator</fullName>
    </recommendedName>
</protein>
<reference evidence="1 2" key="1">
    <citation type="journal article" date="2017" name="Front. Microbiol.">
        <title>Genome Sequence of Desulfurella amilsii Strain TR1 and Comparative Genomics of Desulfurellaceae Family.</title>
        <authorList>
            <person name="Florentino A.P."/>
            <person name="Stams A.J."/>
            <person name="Sanchez-Andrea I."/>
        </authorList>
    </citation>
    <scope>NUCLEOTIDE SEQUENCE [LARGE SCALE GENOMIC DNA]</scope>
    <source>
        <strain evidence="1 2">TR1</strain>
    </source>
</reference>
<name>A0A1X4XZ01_9BACT</name>
<dbReference type="InterPro" id="IPR013321">
    <property type="entry name" value="Arc_rbn_hlx_hlx"/>
</dbReference>
<dbReference type="EMBL" id="MDSU01000008">
    <property type="protein sequence ID" value="OSS42767.1"/>
    <property type="molecule type" value="Genomic_DNA"/>
</dbReference>
<comment type="caution">
    <text evidence="1">The sequence shown here is derived from an EMBL/GenBank/DDBJ whole genome shotgun (WGS) entry which is preliminary data.</text>
</comment>
<gene>
    <name evidence="1" type="ORF">DESAMIL20_409</name>
</gene>
<evidence type="ECO:0000313" key="1">
    <source>
        <dbReference type="EMBL" id="OSS42767.1"/>
    </source>
</evidence>
<dbReference type="AlphaFoldDB" id="A0A1X4XZ01"/>
<dbReference type="GO" id="GO:0006355">
    <property type="term" value="P:regulation of DNA-templated transcription"/>
    <property type="evidence" value="ECO:0007669"/>
    <property type="project" value="InterPro"/>
</dbReference>
<dbReference type="Proteomes" id="UP000194141">
    <property type="component" value="Unassembled WGS sequence"/>
</dbReference>